<dbReference type="Pfam" id="PF01545">
    <property type="entry name" value="Cation_efflux"/>
    <property type="match status" value="1"/>
</dbReference>
<keyword evidence="3 7" id="KW-0812">Transmembrane</keyword>
<evidence type="ECO:0000256" key="6">
    <source>
        <dbReference type="ARBA" id="ARBA00023136"/>
    </source>
</evidence>
<dbReference type="InterPro" id="IPR045316">
    <property type="entry name" value="Msc2-like"/>
</dbReference>
<dbReference type="Gene3D" id="1.20.1510.10">
    <property type="entry name" value="Cation efflux protein transmembrane domain"/>
    <property type="match status" value="1"/>
</dbReference>
<feature type="domain" description="Cation efflux protein transmembrane" evidence="8">
    <location>
        <begin position="29"/>
        <end position="240"/>
    </location>
</feature>
<keyword evidence="4 7" id="KW-1133">Transmembrane helix</keyword>
<name>A0A1S7LFV6_MAGMO</name>
<dbReference type="InterPro" id="IPR027469">
    <property type="entry name" value="Cation_efflux_TMD_sf"/>
</dbReference>
<dbReference type="InterPro" id="IPR002524">
    <property type="entry name" value="Cation_efflux"/>
</dbReference>
<dbReference type="NCBIfam" id="TIGR01297">
    <property type="entry name" value="CDF"/>
    <property type="match status" value="1"/>
</dbReference>
<feature type="transmembrane region" description="Helical" evidence="7">
    <location>
        <begin position="94"/>
        <end position="111"/>
    </location>
</feature>
<dbReference type="GO" id="GO:0005385">
    <property type="term" value="F:zinc ion transmembrane transporter activity"/>
    <property type="evidence" value="ECO:0007669"/>
    <property type="project" value="InterPro"/>
</dbReference>
<dbReference type="AlphaFoldDB" id="A0A1S7LFV6"/>
<protein>
    <submittedName>
        <fullName evidence="9">Putative Co/Zn/Cd efflux system component protein</fullName>
    </submittedName>
</protein>
<dbReference type="PANTHER" id="PTHR45755">
    <property type="match status" value="1"/>
</dbReference>
<evidence type="ECO:0000256" key="1">
    <source>
        <dbReference type="ARBA" id="ARBA00004141"/>
    </source>
</evidence>
<feature type="transmembrane region" description="Helical" evidence="7">
    <location>
        <begin position="209"/>
        <end position="232"/>
    </location>
</feature>
<keyword evidence="2" id="KW-0813">Transport</keyword>
<dbReference type="InterPro" id="IPR058533">
    <property type="entry name" value="Cation_efflux_TM"/>
</dbReference>
<accession>A0A1S7LFV6</accession>
<dbReference type="SUPFAM" id="SSF161111">
    <property type="entry name" value="Cation efflux protein transmembrane domain-like"/>
    <property type="match status" value="1"/>
</dbReference>
<sequence>MHSQTLDKWQHPHAFHLENSQGEQRTFWVVLFTALMMGVEIVAGTLYGSMALLADGWHMGTHVAALGITLFAYRFSRRHASNPQFSFGTGKVNALGGFASAIALIIVALLMAVESIKRLIQPETIRYDEALLVAVVGLLVNLVSAWLLHGGAEDHHHHDHGDGHAHGHAHGHSHGHDHNLRAAYLHVIADALTSITAIVALLLGRFYGWVWMDALMGIVGGAVITVWGVGLLKQTSHMLLDRTTEGELPDQITQAIEGDADNRISDLHLWQVGPGRHALILSIVTHHAREPDHYRRLLADIPGLDHITIEVHPCEGEKCLPIDS</sequence>
<feature type="transmembrane region" description="Helical" evidence="7">
    <location>
        <begin position="183"/>
        <end position="203"/>
    </location>
</feature>
<comment type="subcellular location">
    <subcellularLocation>
        <location evidence="1">Membrane</location>
        <topology evidence="1">Multi-pass membrane protein</topology>
    </subcellularLocation>
</comment>
<evidence type="ECO:0000256" key="2">
    <source>
        <dbReference type="ARBA" id="ARBA00022448"/>
    </source>
</evidence>
<feature type="transmembrane region" description="Helical" evidence="7">
    <location>
        <begin position="131"/>
        <end position="148"/>
    </location>
</feature>
<feature type="transmembrane region" description="Helical" evidence="7">
    <location>
        <begin position="27"/>
        <end position="50"/>
    </location>
</feature>
<evidence type="ECO:0000259" key="8">
    <source>
        <dbReference type="Pfam" id="PF01545"/>
    </source>
</evidence>
<keyword evidence="6 7" id="KW-0472">Membrane</keyword>
<dbReference type="PANTHER" id="PTHR45755:SF4">
    <property type="entry name" value="ZINC TRANSPORTER 7"/>
    <property type="match status" value="1"/>
</dbReference>
<gene>
    <name evidence="9" type="ORF">MAGMO_1225</name>
</gene>
<dbReference type="NCBIfam" id="NF033827">
    <property type="entry name" value="CDF_efflux_DmeF"/>
    <property type="match status" value="1"/>
</dbReference>
<evidence type="ECO:0000313" key="9">
    <source>
        <dbReference type="EMBL" id="CRH05418.1"/>
    </source>
</evidence>
<evidence type="ECO:0000256" key="3">
    <source>
        <dbReference type="ARBA" id="ARBA00022692"/>
    </source>
</evidence>
<evidence type="ECO:0000256" key="7">
    <source>
        <dbReference type="SAM" id="Phobius"/>
    </source>
</evidence>
<evidence type="ECO:0000256" key="4">
    <source>
        <dbReference type="ARBA" id="ARBA00022989"/>
    </source>
</evidence>
<dbReference type="GO" id="GO:0006882">
    <property type="term" value="P:intracellular zinc ion homeostasis"/>
    <property type="evidence" value="ECO:0007669"/>
    <property type="project" value="InterPro"/>
</dbReference>
<dbReference type="EMBL" id="LO017727">
    <property type="protein sequence ID" value="CRH05418.1"/>
    <property type="molecule type" value="Genomic_DNA"/>
</dbReference>
<organism evidence="9">
    <name type="scientific">Magnetococcus massalia (strain MO-1)</name>
    <dbReference type="NCBI Taxonomy" id="451514"/>
    <lineage>
        <taxon>Bacteria</taxon>
        <taxon>Pseudomonadati</taxon>
        <taxon>Pseudomonadota</taxon>
        <taxon>Magnetococcia</taxon>
        <taxon>Magnetococcales</taxon>
        <taxon>Magnetococcaceae</taxon>
        <taxon>Magnetococcus</taxon>
    </lineage>
</organism>
<evidence type="ECO:0000256" key="5">
    <source>
        <dbReference type="ARBA" id="ARBA00023065"/>
    </source>
</evidence>
<dbReference type="GO" id="GO:0016020">
    <property type="term" value="C:membrane"/>
    <property type="evidence" value="ECO:0007669"/>
    <property type="project" value="UniProtKB-SubCell"/>
</dbReference>
<reference evidence="9" key="1">
    <citation type="submission" date="2015-04" db="EMBL/GenBank/DDBJ databases">
        <authorList>
            <person name="Syromyatnikov M.Y."/>
            <person name="Popov V.N."/>
        </authorList>
    </citation>
    <scope>NUCLEOTIDE SEQUENCE</scope>
    <source>
        <strain evidence="9">MO-1</strain>
    </source>
</reference>
<proteinExistence type="predicted"/>
<keyword evidence="5" id="KW-0406">Ion transport</keyword>